<dbReference type="NCBIfam" id="TIGR00099">
    <property type="entry name" value="Cof-subfamily"/>
    <property type="match status" value="1"/>
</dbReference>
<sequence>MGKFSGVLLATDYDDTLYSSDCTISQENRQAIARFVAEGGLFCISTGRSYINFAIQMERERLPVNTPVILSNGASIYDFATEESLWLKYLPAQAPVHLAQVCAAFPQVGFEAYHQDEVYIFRPNEVTQRHLTRCHLTGRPKAIEEMPVPWIKVILQHPDTAVLHQARTYLQTQWPETYDVTFSNPYLLEVTARGANKGLSVLWVARHLGVRPEDIYCVGNGLNDIPMLAVSALSFAPANSYPEVRAAADVVLPSCDESCVARLIEHLEVRYDNR</sequence>
<dbReference type="NCBIfam" id="TIGR01484">
    <property type="entry name" value="HAD-SF-IIB"/>
    <property type="match status" value="1"/>
</dbReference>
<keyword evidence="2" id="KW-1185">Reference proteome</keyword>
<name>A0A3E2B3K7_9FIRM</name>
<proteinExistence type="predicted"/>
<dbReference type="RefSeq" id="WP_117142192.1">
    <property type="nucleotide sequence ID" value="NZ_CAKXKJ010000022.1"/>
</dbReference>
<gene>
    <name evidence="1" type="ORF">DV520_06415</name>
</gene>
<dbReference type="OrthoDB" id="9781413at2"/>
<dbReference type="SUPFAM" id="SSF56784">
    <property type="entry name" value="HAD-like"/>
    <property type="match status" value="1"/>
</dbReference>
<evidence type="ECO:0000313" key="2">
    <source>
        <dbReference type="Proteomes" id="UP000260649"/>
    </source>
</evidence>
<evidence type="ECO:0000313" key="1">
    <source>
        <dbReference type="EMBL" id="RFT06618.1"/>
    </source>
</evidence>
<dbReference type="GO" id="GO:0005829">
    <property type="term" value="C:cytosol"/>
    <property type="evidence" value="ECO:0007669"/>
    <property type="project" value="TreeGrafter"/>
</dbReference>
<accession>A0A3E2B3K7</accession>
<reference evidence="1 2" key="1">
    <citation type="submission" date="2018-07" db="EMBL/GenBank/DDBJ databases">
        <title>GABA Modulating Bacteria of the Human Gut Microbiota.</title>
        <authorList>
            <person name="Strandwitz P."/>
            <person name="Kim K.H."/>
            <person name="Terekhova D."/>
            <person name="Liu J.K."/>
            <person name="Sharma A."/>
            <person name="Levering J."/>
            <person name="Mcdonald D."/>
            <person name="Dietrich D."/>
            <person name="Ramadhar T.R."/>
            <person name="Lekbua A."/>
            <person name="Mroue N."/>
            <person name="Liston C."/>
            <person name="Stewart E.J."/>
            <person name="Dubin M.J."/>
            <person name="Zengler K."/>
            <person name="Knight R."/>
            <person name="Gilbert J.A."/>
            <person name="Clardy J."/>
            <person name="Lewis K."/>
        </authorList>
    </citation>
    <scope>NUCLEOTIDE SEQUENCE [LARGE SCALE GENOMIC DNA]</scope>
    <source>
        <strain evidence="1 2">KLE1738</strain>
    </source>
</reference>
<dbReference type="Gene3D" id="3.30.1240.10">
    <property type="match status" value="1"/>
</dbReference>
<dbReference type="InterPro" id="IPR006379">
    <property type="entry name" value="HAD-SF_hydro_IIB"/>
</dbReference>
<comment type="caution">
    <text evidence="1">The sequence shown here is derived from an EMBL/GenBank/DDBJ whole genome shotgun (WGS) entry which is preliminary data.</text>
</comment>
<dbReference type="Pfam" id="PF08282">
    <property type="entry name" value="Hydrolase_3"/>
    <property type="match status" value="1"/>
</dbReference>
<dbReference type="InterPro" id="IPR036412">
    <property type="entry name" value="HAD-like_sf"/>
</dbReference>
<dbReference type="InterPro" id="IPR000150">
    <property type="entry name" value="Cof"/>
</dbReference>
<organism evidence="1 2">
    <name type="scientific">Evtepia gabavorous</name>
    <dbReference type="NCBI Taxonomy" id="2211183"/>
    <lineage>
        <taxon>Bacteria</taxon>
        <taxon>Bacillati</taxon>
        <taxon>Bacillota</taxon>
        <taxon>Clostridia</taxon>
        <taxon>Eubacteriales</taxon>
        <taxon>Evtepia</taxon>
    </lineage>
</organism>
<dbReference type="GO" id="GO:0000287">
    <property type="term" value="F:magnesium ion binding"/>
    <property type="evidence" value="ECO:0007669"/>
    <property type="project" value="TreeGrafter"/>
</dbReference>
<dbReference type="Proteomes" id="UP000260649">
    <property type="component" value="Unassembled WGS sequence"/>
</dbReference>
<dbReference type="AlphaFoldDB" id="A0A3E2B3K7"/>
<protein>
    <submittedName>
        <fullName evidence="1">HAD family phosphatase</fullName>
    </submittedName>
</protein>
<dbReference type="PANTHER" id="PTHR10000:SF8">
    <property type="entry name" value="HAD SUPERFAMILY HYDROLASE-LIKE, TYPE 3"/>
    <property type="match status" value="1"/>
</dbReference>
<dbReference type="GeneID" id="97995367"/>
<dbReference type="PANTHER" id="PTHR10000">
    <property type="entry name" value="PHOSPHOSERINE PHOSPHATASE"/>
    <property type="match status" value="1"/>
</dbReference>
<dbReference type="EMBL" id="QQRQ01000008">
    <property type="protein sequence ID" value="RFT06618.1"/>
    <property type="molecule type" value="Genomic_DNA"/>
</dbReference>
<dbReference type="InterPro" id="IPR023214">
    <property type="entry name" value="HAD_sf"/>
</dbReference>
<dbReference type="GO" id="GO:0016791">
    <property type="term" value="F:phosphatase activity"/>
    <property type="evidence" value="ECO:0007669"/>
    <property type="project" value="UniProtKB-ARBA"/>
</dbReference>
<dbReference type="Gene3D" id="3.40.50.1000">
    <property type="entry name" value="HAD superfamily/HAD-like"/>
    <property type="match status" value="1"/>
</dbReference>